<dbReference type="PANTHER" id="PTHR30269:SF23">
    <property type="entry name" value="MEMBRANE TRANSPORTER PROTEIN YDHB-RELATED"/>
    <property type="match status" value="1"/>
</dbReference>
<evidence type="ECO:0000256" key="3">
    <source>
        <dbReference type="ARBA" id="ARBA00022448"/>
    </source>
</evidence>
<dbReference type="AlphaFoldDB" id="A0A1G7T6L1"/>
<evidence type="ECO:0000313" key="10">
    <source>
        <dbReference type="Proteomes" id="UP000198972"/>
    </source>
</evidence>
<dbReference type="Pfam" id="PF01925">
    <property type="entry name" value="TauE"/>
    <property type="match status" value="1"/>
</dbReference>
<gene>
    <name evidence="9" type="ORF">SAMN04488542_13426</name>
</gene>
<sequence>MLTATVIEIFLIAILAGVVGSVLGLGGGIVVTPALTLLFGVDINHAIGASIISVIATSSGSAIAYLRDRITNLRVGMFLEIATTVGAITGAFIGALVAPKFLYFIFALLLLYSAYAMVKKGKEEVPTNVPLHPVAEKLGLDGEYYDKALGKTVSYNVDRVYEGFGVMYGAGVISGLLGIGSGSFKVMAMDVFMKMPLKVSTATSNFMMGVTAAASAGIYLLRGDIIPIISAPVALGVLVGATVGSRIMQRMKSKTIRKLFIPVMVYVAFQMIYQGWRG</sequence>
<feature type="transmembrane region" description="Helical" evidence="8">
    <location>
        <begin position="225"/>
        <end position="247"/>
    </location>
</feature>
<dbReference type="InterPro" id="IPR052017">
    <property type="entry name" value="TSUP"/>
</dbReference>
<keyword evidence="10" id="KW-1185">Reference proteome</keyword>
<keyword evidence="3" id="KW-0813">Transport</keyword>
<keyword evidence="7 8" id="KW-0472">Membrane</keyword>
<feature type="transmembrane region" description="Helical" evidence="8">
    <location>
        <begin position="199"/>
        <end position="219"/>
    </location>
</feature>
<dbReference type="InterPro" id="IPR002781">
    <property type="entry name" value="TM_pro_TauE-like"/>
</dbReference>
<feature type="transmembrane region" description="Helical" evidence="8">
    <location>
        <begin position="259"/>
        <end position="276"/>
    </location>
</feature>
<dbReference type="PANTHER" id="PTHR30269">
    <property type="entry name" value="TRANSMEMBRANE PROTEIN YFCA"/>
    <property type="match status" value="1"/>
</dbReference>
<evidence type="ECO:0000256" key="8">
    <source>
        <dbReference type="RuleBase" id="RU363041"/>
    </source>
</evidence>
<protein>
    <recommendedName>
        <fullName evidence="8">Probable membrane transporter protein</fullName>
    </recommendedName>
</protein>
<comment type="subcellular location">
    <subcellularLocation>
        <location evidence="1 8">Cell membrane</location>
        <topology evidence="1 8">Multi-pass membrane protein</topology>
    </subcellularLocation>
</comment>
<dbReference type="GO" id="GO:0005886">
    <property type="term" value="C:plasma membrane"/>
    <property type="evidence" value="ECO:0007669"/>
    <property type="project" value="UniProtKB-SubCell"/>
</dbReference>
<organism evidence="9 10">
    <name type="scientific">Fontibacillus panacisegetis</name>
    <dbReference type="NCBI Taxonomy" id="670482"/>
    <lineage>
        <taxon>Bacteria</taxon>
        <taxon>Bacillati</taxon>
        <taxon>Bacillota</taxon>
        <taxon>Bacilli</taxon>
        <taxon>Bacillales</taxon>
        <taxon>Paenibacillaceae</taxon>
        <taxon>Fontibacillus</taxon>
    </lineage>
</organism>
<dbReference type="STRING" id="670482.SAMN04488542_13426"/>
<reference evidence="9 10" key="1">
    <citation type="submission" date="2016-10" db="EMBL/GenBank/DDBJ databases">
        <authorList>
            <person name="de Groot N.N."/>
        </authorList>
    </citation>
    <scope>NUCLEOTIDE SEQUENCE [LARGE SCALE GENOMIC DNA]</scope>
    <source>
        <strain evidence="9 10">DSM 28129</strain>
    </source>
</reference>
<accession>A0A1G7T6L1</accession>
<dbReference type="EMBL" id="FNBG01000034">
    <property type="protein sequence ID" value="SDG30250.1"/>
    <property type="molecule type" value="Genomic_DNA"/>
</dbReference>
<evidence type="ECO:0000256" key="6">
    <source>
        <dbReference type="ARBA" id="ARBA00022989"/>
    </source>
</evidence>
<comment type="similarity">
    <text evidence="2 8">Belongs to the 4-toluene sulfonate uptake permease (TSUP) (TC 2.A.102) family.</text>
</comment>
<keyword evidence="6 8" id="KW-1133">Transmembrane helix</keyword>
<evidence type="ECO:0000313" key="9">
    <source>
        <dbReference type="EMBL" id="SDG30250.1"/>
    </source>
</evidence>
<keyword evidence="5 8" id="KW-0812">Transmembrane</keyword>
<evidence type="ECO:0000256" key="5">
    <source>
        <dbReference type="ARBA" id="ARBA00022692"/>
    </source>
</evidence>
<feature type="transmembrane region" description="Helical" evidence="8">
    <location>
        <begin position="43"/>
        <end position="66"/>
    </location>
</feature>
<dbReference type="Proteomes" id="UP000198972">
    <property type="component" value="Unassembled WGS sequence"/>
</dbReference>
<evidence type="ECO:0000256" key="7">
    <source>
        <dbReference type="ARBA" id="ARBA00023136"/>
    </source>
</evidence>
<name>A0A1G7T6L1_9BACL</name>
<evidence type="ECO:0000256" key="4">
    <source>
        <dbReference type="ARBA" id="ARBA00022475"/>
    </source>
</evidence>
<keyword evidence="4 8" id="KW-1003">Cell membrane</keyword>
<proteinExistence type="inferred from homology"/>
<evidence type="ECO:0000256" key="1">
    <source>
        <dbReference type="ARBA" id="ARBA00004651"/>
    </source>
</evidence>
<feature type="transmembrane region" description="Helical" evidence="8">
    <location>
        <begin position="9"/>
        <end position="31"/>
    </location>
</feature>
<evidence type="ECO:0000256" key="2">
    <source>
        <dbReference type="ARBA" id="ARBA00009142"/>
    </source>
</evidence>